<dbReference type="Proteomes" id="UP001652442">
    <property type="component" value="Unassembled WGS sequence"/>
</dbReference>
<name>A0ABT2TMZ7_9FIRM</name>
<dbReference type="Pfam" id="PF08876">
    <property type="entry name" value="DUF1836"/>
    <property type="match status" value="1"/>
</dbReference>
<evidence type="ECO:0000313" key="2">
    <source>
        <dbReference type="Proteomes" id="UP001652442"/>
    </source>
</evidence>
<dbReference type="PANTHER" id="PTHR40056:SF1">
    <property type="entry name" value="DUF1836 DOMAIN-CONTAINING PROTEIN"/>
    <property type="match status" value="1"/>
</dbReference>
<comment type="caution">
    <text evidence="1">The sequence shown here is derived from an EMBL/GenBank/DDBJ whole genome shotgun (WGS) entry which is preliminary data.</text>
</comment>
<dbReference type="EMBL" id="JAOQJQ010000008">
    <property type="protein sequence ID" value="MCU6763585.1"/>
    <property type="molecule type" value="Genomic_DNA"/>
</dbReference>
<protein>
    <submittedName>
        <fullName evidence="1">DUF1836 domain-containing protein</fullName>
    </submittedName>
</protein>
<reference evidence="1 2" key="1">
    <citation type="journal article" date="2021" name="ISME Commun">
        <title>Automated analysis of genomic sequences facilitates high-throughput and comprehensive description of bacteria.</title>
        <authorList>
            <person name="Hitch T.C.A."/>
        </authorList>
    </citation>
    <scope>NUCLEOTIDE SEQUENCE [LARGE SCALE GENOMIC DNA]</scope>
    <source>
        <strain evidence="1 2">Sanger_109</strain>
    </source>
</reference>
<organism evidence="1 2">
    <name type="scientific">Brotonthovivens ammoniilytica</name>
    <dbReference type="NCBI Taxonomy" id="2981725"/>
    <lineage>
        <taxon>Bacteria</taxon>
        <taxon>Bacillati</taxon>
        <taxon>Bacillota</taxon>
        <taxon>Clostridia</taxon>
        <taxon>Lachnospirales</taxon>
        <taxon>Lachnospiraceae</taxon>
        <taxon>Brotonthovivens</taxon>
    </lineage>
</organism>
<dbReference type="RefSeq" id="WP_158426222.1">
    <property type="nucleotide sequence ID" value="NZ_JAOQJQ010000008.1"/>
</dbReference>
<dbReference type="InterPro" id="IPR009061">
    <property type="entry name" value="DNA-bd_dom_put_sf"/>
</dbReference>
<accession>A0ABT2TMZ7</accession>
<dbReference type="PANTHER" id="PTHR40056">
    <property type="entry name" value="HYPOTHETICAL CYTOSOLIC PROTEIN"/>
    <property type="match status" value="1"/>
</dbReference>
<proteinExistence type="predicted"/>
<keyword evidence="2" id="KW-1185">Reference proteome</keyword>
<gene>
    <name evidence="1" type="ORF">OCV88_14845</name>
</gene>
<dbReference type="InterPro" id="IPR014975">
    <property type="entry name" value="DUF1836"/>
</dbReference>
<sequence length="202" mass="23594">MELNTKDLMDSIVKNISSIEHIKPKEIPDIELYMDQVTTLINSRLGTFRHFGNDKPLTKTMINNYAKNNLLPSPNRKKYSKDHILTLIFIYYFKNIVSINEIRKILDPVTKKFFGQKQDLQLEEIYQSVFSIKPDLQRALEHDIAEKLQLSQASVKKLKHIQSDDEEFLQAFTLICTLAIDIYMKKIIIEQLIDSVSDSFKK</sequence>
<evidence type="ECO:0000313" key="1">
    <source>
        <dbReference type="EMBL" id="MCU6763585.1"/>
    </source>
</evidence>
<dbReference type="SUPFAM" id="SSF46955">
    <property type="entry name" value="Putative DNA-binding domain"/>
    <property type="match status" value="1"/>
</dbReference>